<evidence type="ECO:0000313" key="5">
    <source>
        <dbReference type="Proteomes" id="UP000481288"/>
    </source>
</evidence>
<keyword evidence="5" id="KW-1185">Reference proteome</keyword>
<proteinExistence type="predicted"/>
<accession>A0A7D8UWA8</accession>
<evidence type="ECO:0000313" key="4">
    <source>
        <dbReference type="EMBL" id="TVY58995.1"/>
    </source>
</evidence>
<dbReference type="EMBL" id="QGMG01000017">
    <property type="protein sequence ID" value="TVY58995.1"/>
    <property type="molecule type" value="Genomic_DNA"/>
</dbReference>
<feature type="compositionally biased region" description="Basic and acidic residues" evidence="2">
    <location>
        <begin position="723"/>
        <end position="746"/>
    </location>
</feature>
<feature type="coiled-coil region" evidence="1">
    <location>
        <begin position="258"/>
        <end position="285"/>
    </location>
</feature>
<sequence length="746" mass="83912">MLNWWLGRSAEENYGQDDYHEQDAPETPAPVFAARALKSAIFGTPAFVSDDTIYKIEQDEGKQAGKDNTSSRPGNISPTKPPGILLTPGTATTRRKTVSFDNEVVDNGLNTEEGGGTVQNQWSSKRRASRKTSLTKQLEEARENKSSVAVNSKISNELNPQVNVERHGSKAAPEKIRSAPARPYRSEKSNQELLQEMATGVGHNADVTVDLSEPRSQSGRYWKEQFQTYHDEAKAELQNLLKYKHMARTYAKARDTDALDLHEKLKEEQRKVIRMEDKISQLSARIATAGFEGLDDESPELIKELTRQTALSLQYKSQVEEFREALEENGGSPPKRNSRDGRILILPGMEQTLLETTRELKKAKEQLREMSLLRNELDNVRQTLSTAEKTSRKLQDENTKLTQELLHADLRLENHVDKSERRRQSSEEQRQRKEEALRTLQKDYDTLKEKAKSQRREAEHGLKKGHEKVVELKKEIASLRGANSTAQDFQQALQKKTQDHDKIVGDLQAEITSLVAKNREREGITASKKDSMPPLPQRVAVSDDASHARENHIALSNQPISRPLKTVASARQLRSDTPAGSPLPRSSHSALSEIVNQATVDSVPPRTHGPVQYTPLARRFSDLSLHSPIPNVSSEEPFPGREIHERNYKPKPSPMPSMFNISSSPPKPVMMRSHAFDELARTRSNNDLQSRRQGNVNSSRLSALEGSRTRGNLPPERAAAARARLEQKNAEKQRSKSEGDKENIQL</sequence>
<dbReference type="Pfam" id="PF11500">
    <property type="entry name" value="Cut12"/>
    <property type="match status" value="1"/>
</dbReference>
<feature type="compositionally biased region" description="Basic and acidic residues" evidence="2">
    <location>
        <begin position="638"/>
        <end position="648"/>
    </location>
</feature>
<evidence type="ECO:0000256" key="1">
    <source>
        <dbReference type="SAM" id="Coils"/>
    </source>
</evidence>
<feature type="region of interest" description="Disordered" evidence="2">
    <location>
        <begin position="682"/>
        <end position="746"/>
    </location>
</feature>
<dbReference type="AlphaFoldDB" id="A0A7D8UWA8"/>
<feature type="compositionally biased region" description="Polar residues" evidence="2">
    <location>
        <begin position="146"/>
        <end position="162"/>
    </location>
</feature>
<evidence type="ECO:0000256" key="2">
    <source>
        <dbReference type="SAM" id="MobiDB-lite"/>
    </source>
</evidence>
<feature type="compositionally biased region" description="Polar residues" evidence="2">
    <location>
        <begin position="66"/>
        <end position="78"/>
    </location>
</feature>
<keyword evidence="1" id="KW-0175">Coiled coil</keyword>
<gene>
    <name evidence="4" type="ORF">LCER1_G000291</name>
</gene>
<feature type="region of interest" description="Disordered" evidence="2">
    <location>
        <begin position="568"/>
        <end position="589"/>
    </location>
</feature>
<comment type="caution">
    <text evidence="4">The sequence shown here is derived from an EMBL/GenBank/DDBJ whole genome shotgun (WGS) entry which is preliminary data.</text>
</comment>
<protein>
    <recommendedName>
        <fullName evidence="3">Spindle pole body-associated protein cut12 domain-containing protein</fullName>
    </recommendedName>
</protein>
<feature type="region of interest" description="Disordered" evidence="2">
    <location>
        <begin position="324"/>
        <end position="343"/>
    </location>
</feature>
<dbReference type="OrthoDB" id="5383703at2759"/>
<organism evidence="4 5">
    <name type="scientific">Lachnellula cervina</name>
    <dbReference type="NCBI Taxonomy" id="1316786"/>
    <lineage>
        <taxon>Eukaryota</taxon>
        <taxon>Fungi</taxon>
        <taxon>Dikarya</taxon>
        <taxon>Ascomycota</taxon>
        <taxon>Pezizomycotina</taxon>
        <taxon>Leotiomycetes</taxon>
        <taxon>Helotiales</taxon>
        <taxon>Lachnaceae</taxon>
        <taxon>Lachnellula</taxon>
    </lineage>
</organism>
<feature type="region of interest" description="Disordered" evidence="2">
    <location>
        <begin position="627"/>
        <end position="670"/>
    </location>
</feature>
<feature type="region of interest" description="Disordered" evidence="2">
    <location>
        <begin position="58"/>
        <end position="190"/>
    </location>
</feature>
<feature type="compositionally biased region" description="Basic and acidic residues" evidence="2">
    <location>
        <begin position="164"/>
        <end position="177"/>
    </location>
</feature>
<evidence type="ECO:0000259" key="3">
    <source>
        <dbReference type="Pfam" id="PF11500"/>
    </source>
</evidence>
<reference evidence="4 5" key="1">
    <citation type="submission" date="2018-05" db="EMBL/GenBank/DDBJ databases">
        <title>Whole genome sequencing for identification of molecular markers to develop diagnostic detection tools for the regulated plant pathogen Lachnellula willkommii.</title>
        <authorList>
            <person name="Giroux E."/>
            <person name="Bilodeau G."/>
        </authorList>
    </citation>
    <scope>NUCLEOTIDE SEQUENCE [LARGE SCALE GENOMIC DNA]</scope>
    <source>
        <strain evidence="4 5">CBS 625.97</strain>
    </source>
</reference>
<dbReference type="InterPro" id="IPR021589">
    <property type="entry name" value="Cut12"/>
</dbReference>
<dbReference type="Proteomes" id="UP000481288">
    <property type="component" value="Unassembled WGS sequence"/>
</dbReference>
<feature type="region of interest" description="Disordered" evidence="2">
    <location>
        <begin position="412"/>
        <end position="464"/>
    </location>
</feature>
<feature type="domain" description="Spindle pole body-associated protein cut12" evidence="3">
    <location>
        <begin position="129"/>
        <end position="288"/>
    </location>
</feature>
<feature type="compositionally biased region" description="Polar residues" evidence="2">
    <location>
        <begin position="682"/>
        <end position="701"/>
    </location>
</feature>
<name>A0A7D8UWA8_9HELO</name>